<evidence type="ECO:0000313" key="3">
    <source>
        <dbReference type="EMBL" id="QIN81789.1"/>
    </source>
</evidence>
<protein>
    <submittedName>
        <fullName evidence="3">CHRD domain-containing protein</fullName>
    </submittedName>
</protein>
<organism evidence="3 4">
    <name type="scientific">Rubrobacter tropicus</name>
    <dbReference type="NCBI Taxonomy" id="2653851"/>
    <lineage>
        <taxon>Bacteria</taxon>
        <taxon>Bacillati</taxon>
        <taxon>Actinomycetota</taxon>
        <taxon>Rubrobacteria</taxon>
        <taxon>Rubrobacterales</taxon>
        <taxon>Rubrobacteraceae</taxon>
        <taxon>Rubrobacter</taxon>
    </lineage>
</organism>
<dbReference type="AlphaFoldDB" id="A0A6G8Q5T7"/>
<keyword evidence="1" id="KW-0732">Signal</keyword>
<name>A0A6G8Q5T7_9ACTN</name>
<dbReference type="RefSeq" id="WP_166173512.1">
    <property type="nucleotide sequence ID" value="NZ_CP045119.1"/>
</dbReference>
<accession>A0A6G8Q5T7</accession>
<evidence type="ECO:0000256" key="1">
    <source>
        <dbReference type="SAM" id="SignalP"/>
    </source>
</evidence>
<dbReference type="SMART" id="SM00754">
    <property type="entry name" value="CHRD"/>
    <property type="match status" value="1"/>
</dbReference>
<feature type="chain" id="PRO_5026108048" evidence="1">
    <location>
        <begin position="26"/>
        <end position="143"/>
    </location>
</feature>
<feature type="signal peptide" evidence="1">
    <location>
        <begin position="1"/>
        <end position="25"/>
    </location>
</feature>
<gene>
    <name evidence="3" type="ORF">GBA63_03405</name>
</gene>
<dbReference type="KEGG" id="rub:GBA63_03405"/>
<sequence>MGKRLSVAVAAAVVAAMMLAGPVLAAPVVTLEATLTGEQEVPGPGDRNGRGDAKLIVNRARVCYVLRSDNIKRPQAAHIHEGRRGVAGDIVVELRPPRNGFSSGCEKISRALSRDLRNNPTHYYVNVHNKRFPDGAIRGQLHQ</sequence>
<evidence type="ECO:0000313" key="4">
    <source>
        <dbReference type="Proteomes" id="UP000501452"/>
    </source>
</evidence>
<dbReference type="Pfam" id="PF07452">
    <property type="entry name" value="CHRD"/>
    <property type="match status" value="1"/>
</dbReference>
<proteinExistence type="predicted"/>
<dbReference type="InterPro" id="IPR010895">
    <property type="entry name" value="CHRD"/>
</dbReference>
<dbReference type="EMBL" id="CP045119">
    <property type="protein sequence ID" value="QIN81789.1"/>
    <property type="molecule type" value="Genomic_DNA"/>
</dbReference>
<feature type="domain" description="CHRD" evidence="2">
    <location>
        <begin position="29"/>
        <end position="143"/>
    </location>
</feature>
<keyword evidence="4" id="KW-1185">Reference proteome</keyword>
<dbReference type="Proteomes" id="UP000501452">
    <property type="component" value="Chromosome"/>
</dbReference>
<reference evidence="3 4" key="1">
    <citation type="submission" date="2019-10" db="EMBL/GenBank/DDBJ databases">
        <title>Rubrobacter sp nov SCSIO 52090 isolated from a deep-sea sediment in the South China Sea.</title>
        <authorList>
            <person name="Chen R.W."/>
        </authorList>
    </citation>
    <scope>NUCLEOTIDE SEQUENCE [LARGE SCALE GENOMIC DNA]</scope>
    <source>
        <strain evidence="3 4">SCSIO 52909</strain>
    </source>
</reference>
<evidence type="ECO:0000259" key="2">
    <source>
        <dbReference type="SMART" id="SM00754"/>
    </source>
</evidence>